<keyword evidence="2 5" id="KW-0812">Transmembrane</keyword>
<dbReference type="RefSeq" id="WP_255177148.1">
    <property type="nucleotide sequence ID" value="NZ_CP085004.1"/>
</dbReference>
<evidence type="ECO:0000256" key="4">
    <source>
        <dbReference type="ARBA" id="ARBA00023136"/>
    </source>
</evidence>
<keyword evidence="3 5" id="KW-1133">Transmembrane helix</keyword>
<feature type="transmembrane region" description="Helical" evidence="5">
    <location>
        <begin position="54"/>
        <end position="85"/>
    </location>
</feature>
<evidence type="ECO:0000256" key="3">
    <source>
        <dbReference type="ARBA" id="ARBA00022989"/>
    </source>
</evidence>
<evidence type="ECO:0000256" key="1">
    <source>
        <dbReference type="ARBA" id="ARBA00004141"/>
    </source>
</evidence>
<feature type="domain" description="TM2" evidence="6">
    <location>
        <begin position="24"/>
        <end position="73"/>
    </location>
</feature>
<proteinExistence type="predicted"/>
<evidence type="ECO:0000259" key="6">
    <source>
        <dbReference type="Pfam" id="PF05154"/>
    </source>
</evidence>
<dbReference type="Proteomes" id="UP001060325">
    <property type="component" value="Chromosome"/>
</dbReference>
<dbReference type="InterPro" id="IPR050932">
    <property type="entry name" value="TM2D1-3-like"/>
</dbReference>
<keyword evidence="4 5" id="KW-0472">Membrane</keyword>
<dbReference type="Pfam" id="PF05154">
    <property type="entry name" value="TM2"/>
    <property type="match status" value="1"/>
</dbReference>
<reference evidence="7" key="1">
    <citation type="submission" date="2022-07" db="EMBL/GenBank/DDBJ databases">
        <title>Complete genome of CX2.</title>
        <authorList>
            <person name="Cao G."/>
        </authorList>
    </citation>
    <scope>NUCLEOTIDE SEQUENCE</scope>
    <source>
        <strain evidence="7">CX2</strain>
    </source>
</reference>
<evidence type="ECO:0000256" key="2">
    <source>
        <dbReference type="ARBA" id="ARBA00022692"/>
    </source>
</evidence>
<gene>
    <name evidence="7" type="ORF">NMQ00_13820</name>
</gene>
<organism evidence="7 8">
    <name type="scientific">Exiguobacterium aurantiacum</name>
    <dbReference type="NCBI Taxonomy" id="33987"/>
    <lineage>
        <taxon>Bacteria</taxon>
        <taxon>Bacillati</taxon>
        <taxon>Bacillota</taxon>
        <taxon>Bacilli</taxon>
        <taxon>Bacillales</taxon>
        <taxon>Bacillales Family XII. Incertae Sedis</taxon>
        <taxon>Exiguobacterium</taxon>
    </lineage>
</organism>
<name>A0ABY5FMH5_9BACL</name>
<evidence type="ECO:0000313" key="7">
    <source>
        <dbReference type="EMBL" id="UTT42589.1"/>
    </source>
</evidence>
<evidence type="ECO:0000313" key="8">
    <source>
        <dbReference type="Proteomes" id="UP001060325"/>
    </source>
</evidence>
<keyword evidence="8" id="KW-1185">Reference proteome</keyword>
<dbReference type="InterPro" id="IPR007829">
    <property type="entry name" value="TM2"/>
</dbReference>
<dbReference type="PANTHER" id="PTHR21016">
    <property type="entry name" value="BETA-AMYLOID BINDING PROTEIN-RELATED"/>
    <property type="match status" value="1"/>
</dbReference>
<comment type="subcellular location">
    <subcellularLocation>
        <location evidence="1">Membrane</location>
        <topology evidence="1">Multi-pass membrane protein</topology>
    </subcellularLocation>
</comment>
<sequence>MNYSRTDLSTEEMLLVNSEVEKKKRNLVVAYLLWFFLGGFGAHRFYFKKTGSALAMLALTVGSIVLTVVLIGFVGLFVAGIWALVDAFLMPGWQQREVEAIERETIESLKTRSERQAAF</sequence>
<protein>
    <submittedName>
        <fullName evidence="7">TM2 domain-containing protein</fullName>
    </submittedName>
</protein>
<dbReference type="EMBL" id="CP101462">
    <property type="protein sequence ID" value="UTT42589.1"/>
    <property type="molecule type" value="Genomic_DNA"/>
</dbReference>
<feature type="transmembrane region" description="Helical" evidence="5">
    <location>
        <begin position="28"/>
        <end position="47"/>
    </location>
</feature>
<dbReference type="PANTHER" id="PTHR21016:SF25">
    <property type="entry name" value="TM2 DOMAIN-CONTAINING PROTEIN DDB_G0277895-RELATED"/>
    <property type="match status" value="1"/>
</dbReference>
<accession>A0ABY5FMH5</accession>
<evidence type="ECO:0000256" key="5">
    <source>
        <dbReference type="SAM" id="Phobius"/>
    </source>
</evidence>